<dbReference type="EMBL" id="CP031417">
    <property type="protein sequence ID" value="AXK82429.1"/>
    <property type="molecule type" value="Genomic_DNA"/>
</dbReference>
<accession>A0A345ZZT2</accession>
<dbReference type="AlphaFoldDB" id="A0A345ZZT2"/>
<dbReference type="Proteomes" id="UP000254889">
    <property type="component" value="Chromosome"/>
</dbReference>
<sequence length="75" mass="8245">MPLRLAAAWHLDPRTQRLVCAWSMEADVADEPISRSPCYGRRGGAAATVTQRIHNRGVLPAINAGRARRAPDRGR</sequence>
<name>A0A345ZZT2_9HYPH</name>
<dbReference type="OrthoDB" id="8399479at2"/>
<gene>
    <name evidence="1" type="ORF">DW352_19040</name>
</gene>
<evidence type="ECO:0000313" key="2">
    <source>
        <dbReference type="Proteomes" id="UP000254889"/>
    </source>
</evidence>
<evidence type="ECO:0000313" key="1">
    <source>
        <dbReference type="EMBL" id="AXK82429.1"/>
    </source>
</evidence>
<proteinExistence type="predicted"/>
<organism evidence="1 2">
    <name type="scientific">Pseudolabrys taiwanensis</name>
    <dbReference type="NCBI Taxonomy" id="331696"/>
    <lineage>
        <taxon>Bacteria</taxon>
        <taxon>Pseudomonadati</taxon>
        <taxon>Pseudomonadota</taxon>
        <taxon>Alphaproteobacteria</taxon>
        <taxon>Hyphomicrobiales</taxon>
        <taxon>Xanthobacteraceae</taxon>
        <taxon>Pseudolabrys</taxon>
    </lineage>
</organism>
<reference evidence="1 2" key="1">
    <citation type="submission" date="2018-07" db="EMBL/GenBank/DDBJ databases">
        <authorList>
            <person name="Quirk P.G."/>
            <person name="Krulwich T.A."/>
        </authorList>
    </citation>
    <scope>NUCLEOTIDE SEQUENCE [LARGE SCALE GENOMIC DNA]</scope>
    <source>
        <strain evidence="1 2">CC-BB4</strain>
    </source>
</reference>
<protein>
    <submittedName>
        <fullName evidence="1">Uncharacterized protein</fullName>
    </submittedName>
</protein>
<dbReference type="KEGG" id="ptaw:DW352_19040"/>
<keyword evidence="2" id="KW-1185">Reference proteome</keyword>